<feature type="transmembrane region" description="Helical" evidence="1">
    <location>
        <begin position="216"/>
        <end position="238"/>
    </location>
</feature>
<dbReference type="HOGENOM" id="CLU_092420_0_0_11"/>
<evidence type="ECO:0000313" key="3">
    <source>
        <dbReference type="Proteomes" id="UP000005442"/>
    </source>
</evidence>
<feature type="transmembrane region" description="Helical" evidence="1">
    <location>
        <begin position="65"/>
        <end position="84"/>
    </location>
</feature>
<feature type="transmembrane region" description="Helical" evidence="1">
    <location>
        <begin position="244"/>
        <end position="264"/>
    </location>
</feature>
<feature type="transmembrane region" description="Helical" evidence="1">
    <location>
        <begin position="144"/>
        <end position="168"/>
    </location>
</feature>
<dbReference type="eggNOG" id="COG1233">
    <property type="taxonomic scope" value="Bacteria"/>
</dbReference>
<keyword evidence="1" id="KW-1133">Transmembrane helix</keyword>
<gene>
    <name evidence="2" type="ordered locus">MycrhN_4392</name>
</gene>
<keyword evidence="3" id="KW-1185">Reference proteome</keyword>
<dbReference type="EMBL" id="CP003169">
    <property type="protein sequence ID" value="AEV74888.1"/>
    <property type="molecule type" value="Genomic_DNA"/>
</dbReference>
<feature type="transmembrane region" description="Helical" evidence="1">
    <location>
        <begin position="40"/>
        <end position="58"/>
    </location>
</feature>
<keyword evidence="1" id="KW-0812">Transmembrane</keyword>
<keyword evidence="1" id="KW-0472">Membrane</keyword>
<evidence type="ECO:0000256" key="1">
    <source>
        <dbReference type="SAM" id="Phobius"/>
    </source>
</evidence>
<proteinExistence type="predicted"/>
<dbReference type="KEGG" id="mrh:MycrhN_4392"/>
<feature type="transmembrane region" description="Helical" evidence="1">
    <location>
        <begin position="174"/>
        <end position="195"/>
    </location>
</feature>
<dbReference type="Proteomes" id="UP000005442">
    <property type="component" value="Chromosome"/>
</dbReference>
<dbReference type="STRING" id="710685.MycrhN_4392"/>
<organism evidence="2 3">
    <name type="scientific">Mycolicibacterium rhodesiae (strain NBB3)</name>
    <name type="common">Mycobacterium rhodesiae</name>
    <dbReference type="NCBI Taxonomy" id="710685"/>
    <lineage>
        <taxon>Bacteria</taxon>
        <taxon>Bacillati</taxon>
        <taxon>Actinomycetota</taxon>
        <taxon>Actinomycetes</taxon>
        <taxon>Mycobacteriales</taxon>
        <taxon>Mycobacteriaceae</taxon>
        <taxon>Mycolicibacterium</taxon>
    </lineage>
</organism>
<evidence type="ECO:0000313" key="2">
    <source>
        <dbReference type="EMBL" id="AEV74888.1"/>
    </source>
</evidence>
<dbReference type="OrthoDB" id="3870305at2"/>
<dbReference type="RefSeq" id="WP_014212636.1">
    <property type="nucleotide sequence ID" value="NC_016604.1"/>
</dbReference>
<sequence>MAPQQPRFGVSKVLDGFLDSPLSGIAPWILLSVVGSPGHYEAAIAIAFGFSLVVLWAGRRRGDRLHSLTLFGVVFFGMLLVVRVLVGSGVEAWLSTWTGEMSNIALTLFALTTLATGRPFTLSYAKDMTPEELWDTPVFLRTNFVISAVWAAAFAFCAAMGFIGIIWLHDSDNFWTGWILQLGATFFAVAFTDVYPDYVGAKLDRMAGESTEPVPSLLPIVDWIPMYVLIVGVIGWVIDAVPDWLAITMIAVGATGSALVRRFAPSTDSEP</sequence>
<name>G8RLR5_MYCRN</name>
<dbReference type="AlphaFoldDB" id="G8RLR5"/>
<dbReference type="PATRIC" id="fig|710685.3.peg.4404"/>
<reference evidence="2 3" key="1">
    <citation type="submission" date="2011-12" db="EMBL/GenBank/DDBJ databases">
        <title>Complete sequence of Mycobacterium rhodesiae NBB3.</title>
        <authorList>
            <consortium name="US DOE Joint Genome Institute"/>
            <person name="Lucas S."/>
            <person name="Han J."/>
            <person name="Lapidus A."/>
            <person name="Cheng J.-F."/>
            <person name="Goodwin L."/>
            <person name="Pitluck S."/>
            <person name="Peters L."/>
            <person name="Mikhailova N."/>
            <person name="Gu W."/>
            <person name="Detter J.C."/>
            <person name="Han C."/>
            <person name="Tapia R."/>
            <person name="Land M."/>
            <person name="Hauser L."/>
            <person name="Kyrpides N."/>
            <person name="Ivanova N."/>
            <person name="Pagani I."/>
            <person name="Mattes T."/>
            <person name="Holmes A."/>
            <person name="Rutledge P."/>
            <person name="Paulsen I."/>
            <person name="Coleman N."/>
            <person name="Woyke T."/>
        </authorList>
    </citation>
    <scope>NUCLEOTIDE SEQUENCE [LARGE SCALE GENOMIC DNA]</scope>
    <source>
        <strain evidence="2 3">NBB3</strain>
    </source>
</reference>
<protein>
    <submittedName>
        <fullName evidence="2">Uncharacterized protein</fullName>
    </submittedName>
</protein>
<accession>G8RLR5</accession>